<dbReference type="PIRSF" id="PIRSF011474">
    <property type="entry name" value="Glucitol_operon_activator"/>
    <property type="match status" value="1"/>
</dbReference>
<dbReference type="Pfam" id="PF06923">
    <property type="entry name" value="GutM"/>
    <property type="match status" value="1"/>
</dbReference>
<comment type="caution">
    <text evidence="2">The sequence shown here is derived from an EMBL/GenBank/DDBJ whole genome shotgun (WGS) entry which is preliminary data.</text>
</comment>
<reference evidence="2 3" key="1">
    <citation type="submission" date="2019-03" db="EMBL/GenBank/DDBJ databases">
        <title>Genomic Encyclopedia of Type Strains, Phase IV (KMG-IV): sequencing the most valuable type-strain genomes for metagenomic binning, comparative biology and taxonomic classification.</title>
        <authorList>
            <person name="Goeker M."/>
        </authorList>
    </citation>
    <scope>NUCLEOTIDE SEQUENCE [LARGE SCALE GENOMIC DNA]</scope>
    <source>
        <strain evidence="2 3">DSM 24455</strain>
    </source>
</reference>
<dbReference type="AlphaFoldDB" id="A0A4R7KD79"/>
<keyword evidence="1" id="KW-0472">Membrane</keyword>
<dbReference type="EMBL" id="SOAZ01000017">
    <property type="protein sequence ID" value="TDT51915.1"/>
    <property type="molecule type" value="Genomic_DNA"/>
</dbReference>
<dbReference type="GO" id="GO:0003677">
    <property type="term" value="F:DNA binding"/>
    <property type="evidence" value="ECO:0007669"/>
    <property type="project" value="UniProtKB-KW"/>
</dbReference>
<dbReference type="Proteomes" id="UP000295325">
    <property type="component" value="Unassembled WGS sequence"/>
</dbReference>
<keyword evidence="1" id="KW-0812">Transmembrane</keyword>
<dbReference type="RefSeq" id="WP_133628644.1">
    <property type="nucleotide sequence ID" value="NZ_SOAZ01000017.1"/>
</dbReference>
<evidence type="ECO:0000313" key="2">
    <source>
        <dbReference type="EMBL" id="TDT51915.1"/>
    </source>
</evidence>
<evidence type="ECO:0000313" key="3">
    <source>
        <dbReference type="Proteomes" id="UP000295325"/>
    </source>
</evidence>
<dbReference type="InterPro" id="IPR009693">
    <property type="entry name" value="Glucitol_operon_activator"/>
</dbReference>
<organism evidence="2 3">
    <name type="scientific">Fonticella tunisiensis</name>
    <dbReference type="NCBI Taxonomy" id="1096341"/>
    <lineage>
        <taxon>Bacteria</taxon>
        <taxon>Bacillati</taxon>
        <taxon>Bacillota</taxon>
        <taxon>Clostridia</taxon>
        <taxon>Eubacteriales</taxon>
        <taxon>Clostridiaceae</taxon>
        <taxon>Fonticella</taxon>
    </lineage>
</organism>
<keyword evidence="2" id="KW-0238">DNA-binding</keyword>
<keyword evidence="1" id="KW-1133">Transmembrane helix</keyword>
<accession>A0A4R7KD79</accession>
<dbReference type="OrthoDB" id="9096700at2"/>
<gene>
    <name evidence="2" type="ORF">EDD71_11751</name>
</gene>
<proteinExistence type="predicted"/>
<keyword evidence="3" id="KW-1185">Reference proteome</keyword>
<protein>
    <submittedName>
        <fullName evidence="2">DNA-binding transcriptional regulator of glucitol operon</fullName>
    </submittedName>
</protein>
<feature type="transmembrane region" description="Helical" evidence="1">
    <location>
        <begin position="6"/>
        <end position="26"/>
    </location>
</feature>
<evidence type="ECO:0000256" key="1">
    <source>
        <dbReference type="SAM" id="Phobius"/>
    </source>
</evidence>
<sequence>MNSISGLIILGASMWILNFLFGLIQIKNFNKNYIEMRRLGRVAIGRKKGYFQAGTVVMMLIDEEGKILLSKKMQGLTVLARVKEFTGLEGKNIEDITEDDLKTYNKSMKAAILDAVNNYKTFGGGEAVEGAVNN</sequence>
<name>A0A4R7KD79_9CLOT</name>